<dbReference type="OrthoDB" id="9800627at2"/>
<feature type="transmembrane region" description="Helical" evidence="13">
    <location>
        <begin position="94"/>
        <end position="116"/>
    </location>
</feature>
<dbReference type="InterPro" id="IPR044537">
    <property type="entry name" value="Rip2-like"/>
</dbReference>
<evidence type="ECO:0000256" key="3">
    <source>
        <dbReference type="ARBA" id="ARBA00007931"/>
    </source>
</evidence>
<keyword evidence="10 13" id="KW-1133">Transmembrane helix</keyword>
<evidence type="ECO:0000256" key="8">
    <source>
        <dbReference type="ARBA" id="ARBA00022801"/>
    </source>
</evidence>
<evidence type="ECO:0000256" key="10">
    <source>
        <dbReference type="ARBA" id="ARBA00022989"/>
    </source>
</evidence>
<keyword evidence="16" id="KW-1185">Reference proteome</keyword>
<sequence length="231" mass="26105">MDLSIALAIFEYVVLLLSLSLHDAVQSLVAFRMGDPTANMVGRQTMNPLRHYDLLGTIVFPLFYLIRSPLIIGWTKDVPMTSRNFKTYRDEMMVYLSGPVIHLVAAFGCMLVLLILKHAVPSVAEALPTAAALSFRNTSVATEGLPQIFPIVLFLYFGILVNLLLFAYNLLPLPWLDGGKVLRHFLPYNARQQYDRLGFYLMFVFFFLGFQMILTIASPILNFFNGLLFAL</sequence>
<evidence type="ECO:0000256" key="7">
    <source>
        <dbReference type="ARBA" id="ARBA00022723"/>
    </source>
</evidence>
<dbReference type="InterPro" id="IPR008915">
    <property type="entry name" value="Peptidase_M50"/>
</dbReference>
<dbReference type="GO" id="GO:0006508">
    <property type="term" value="P:proteolysis"/>
    <property type="evidence" value="ECO:0007669"/>
    <property type="project" value="UniProtKB-KW"/>
</dbReference>
<evidence type="ECO:0000256" key="9">
    <source>
        <dbReference type="ARBA" id="ARBA00022833"/>
    </source>
</evidence>
<dbReference type="GO" id="GO:0046872">
    <property type="term" value="F:metal ion binding"/>
    <property type="evidence" value="ECO:0007669"/>
    <property type="project" value="UniProtKB-KW"/>
</dbReference>
<keyword evidence="11" id="KW-0482">Metalloprotease</keyword>
<evidence type="ECO:0000256" key="11">
    <source>
        <dbReference type="ARBA" id="ARBA00023049"/>
    </source>
</evidence>
<dbReference type="AlphaFoldDB" id="A0A239LJ09"/>
<dbReference type="PANTHER" id="PTHR35864">
    <property type="entry name" value="ZINC METALLOPROTEASE MJ0611-RELATED"/>
    <property type="match status" value="1"/>
</dbReference>
<keyword evidence="9" id="KW-0862">Zinc</keyword>
<feature type="domain" description="Peptidase M50" evidence="14">
    <location>
        <begin position="83"/>
        <end position="207"/>
    </location>
</feature>
<keyword evidence="8" id="KW-0378">Hydrolase</keyword>
<keyword evidence="12 13" id="KW-0472">Membrane</keyword>
<dbReference type="CDD" id="cd06158">
    <property type="entry name" value="S2P-M50_like_1"/>
    <property type="match status" value="1"/>
</dbReference>
<keyword evidence="7" id="KW-0479">Metal-binding</keyword>
<organism evidence="15 16">
    <name type="scientific">Granulicella rosea</name>
    <dbReference type="NCBI Taxonomy" id="474952"/>
    <lineage>
        <taxon>Bacteria</taxon>
        <taxon>Pseudomonadati</taxon>
        <taxon>Acidobacteriota</taxon>
        <taxon>Terriglobia</taxon>
        <taxon>Terriglobales</taxon>
        <taxon>Acidobacteriaceae</taxon>
        <taxon>Granulicella</taxon>
    </lineage>
</organism>
<evidence type="ECO:0000256" key="2">
    <source>
        <dbReference type="ARBA" id="ARBA00004651"/>
    </source>
</evidence>
<evidence type="ECO:0000313" key="16">
    <source>
        <dbReference type="Proteomes" id="UP000198356"/>
    </source>
</evidence>
<proteinExistence type="inferred from homology"/>
<name>A0A239LJ09_9BACT</name>
<feature type="transmembrane region" description="Helical" evidence="13">
    <location>
        <begin position="54"/>
        <end position="74"/>
    </location>
</feature>
<dbReference type="PANTHER" id="PTHR35864:SF1">
    <property type="entry name" value="ZINC METALLOPROTEASE YWHC-RELATED"/>
    <property type="match status" value="1"/>
</dbReference>
<evidence type="ECO:0000256" key="12">
    <source>
        <dbReference type="ARBA" id="ARBA00023136"/>
    </source>
</evidence>
<protein>
    <submittedName>
        <fullName evidence="15">Zn-dependent protease (Includes SpoIVFB)</fullName>
    </submittedName>
</protein>
<evidence type="ECO:0000259" key="14">
    <source>
        <dbReference type="Pfam" id="PF02163"/>
    </source>
</evidence>
<reference evidence="15 16" key="1">
    <citation type="submission" date="2017-06" db="EMBL/GenBank/DDBJ databases">
        <authorList>
            <person name="Kim H.J."/>
            <person name="Triplett B.A."/>
        </authorList>
    </citation>
    <scope>NUCLEOTIDE SEQUENCE [LARGE SCALE GENOMIC DNA]</scope>
    <source>
        <strain evidence="15 16">DSM 18704</strain>
    </source>
</reference>
<evidence type="ECO:0000313" key="15">
    <source>
        <dbReference type="EMBL" id="SNT29659.1"/>
    </source>
</evidence>
<keyword evidence="5 15" id="KW-0645">Protease</keyword>
<gene>
    <name evidence="15" type="ORF">SAMN05421770_10721</name>
</gene>
<dbReference type="Pfam" id="PF02163">
    <property type="entry name" value="Peptidase_M50"/>
    <property type="match status" value="1"/>
</dbReference>
<evidence type="ECO:0000256" key="6">
    <source>
        <dbReference type="ARBA" id="ARBA00022692"/>
    </source>
</evidence>
<evidence type="ECO:0000256" key="5">
    <source>
        <dbReference type="ARBA" id="ARBA00022670"/>
    </source>
</evidence>
<dbReference type="RefSeq" id="WP_089409656.1">
    <property type="nucleotide sequence ID" value="NZ_FZOU01000007.1"/>
</dbReference>
<evidence type="ECO:0000256" key="13">
    <source>
        <dbReference type="SAM" id="Phobius"/>
    </source>
</evidence>
<dbReference type="Proteomes" id="UP000198356">
    <property type="component" value="Unassembled WGS sequence"/>
</dbReference>
<feature type="transmembrane region" description="Helical" evidence="13">
    <location>
        <begin position="197"/>
        <end position="221"/>
    </location>
</feature>
<keyword evidence="4" id="KW-1003">Cell membrane</keyword>
<comment type="cofactor">
    <cofactor evidence="1">
        <name>Zn(2+)</name>
        <dbReference type="ChEBI" id="CHEBI:29105"/>
    </cofactor>
</comment>
<comment type="similarity">
    <text evidence="3">Belongs to the peptidase M50B family.</text>
</comment>
<feature type="transmembrane region" description="Helical" evidence="13">
    <location>
        <begin position="148"/>
        <end position="176"/>
    </location>
</feature>
<dbReference type="GO" id="GO:0005886">
    <property type="term" value="C:plasma membrane"/>
    <property type="evidence" value="ECO:0007669"/>
    <property type="project" value="UniProtKB-SubCell"/>
</dbReference>
<accession>A0A239LJ09</accession>
<evidence type="ECO:0000256" key="1">
    <source>
        <dbReference type="ARBA" id="ARBA00001947"/>
    </source>
</evidence>
<evidence type="ECO:0000256" key="4">
    <source>
        <dbReference type="ARBA" id="ARBA00022475"/>
    </source>
</evidence>
<dbReference type="InterPro" id="IPR052348">
    <property type="entry name" value="Metallopeptidase_M50B"/>
</dbReference>
<dbReference type="GO" id="GO:0008237">
    <property type="term" value="F:metallopeptidase activity"/>
    <property type="evidence" value="ECO:0007669"/>
    <property type="project" value="UniProtKB-KW"/>
</dbReference>
<keyword evidence="6 13" id="KW-0812">Transmembrane</keyword>
<comment type="subcellular location">
    <subcellularLocation>
        <location evidence="2">Cell membrane</location>
        <topology evidence="2">Multi-pass membrane protein</topology>
    </subcellularLocation>
</comment>
<dbReference type="EMBL" id="FZOU01000007">
    <property type="protein sequence ID" value="SNT29659.1"/>
    <property type="molecule type" value="Genomic_DNA"/>
</dbReference>